<comment type="caution">
    <text evidence="1">The sequence shown here is derived from an EMBL/GenBank/DDBJ whole genome shotgun (WGS) entry which is preliminary data.</text>
</comment>
<reference evidence="1" key="1">
    <citation type="submission" date="2021-02" db="EMBL/GenBank/DDBJ databases">
        <authorList>
            <person name="Nowell W R."/>
        </authorList>
    </citation>
    <scope>NUCLEOTIDE SEQUENCE</scope>
</reference>
<accession>A0A816RU16</accession>
<organism evidence="1 2">
    <name type="scientific">Rotaria magnacalcarata</name>
    <dbReference type="NCBI Taxonomy" id="392030"/>
    <lineage>
        <taxon>Eukaryota</taxon>
        <taxon>Metazoa</taxon>
        <taxon>Spiralia</taxon>
        <taxon>Gnathifera</taxon>
        <taxon>Rotifera</taxon>
        <taxon>Eurotatoria</taxon>
        <taxon>Bdelloidea</taxon>
        <taxon>Philodinida</taxon>
        <taxon>Philodinidae</taxon>
        <taxon>Rotaria</taxon>
    </lineage>
</organism>
<evidence type="ECO:0000313" key="1">
    <source>
        <dbReference type="EMBL" id="CAF2075771.1"/>
    </source>
</evidence>
<dbReference type="EMBL" id="CAJNRE010008761">
    <property type="protein sequence ID" value="CAF2075771.1"/>
    <property type="molecule type" value="Genomic_DNA"/>
</dbReference>
<name>A0A816RU16_9BILA</name>
<gene>
    <name evidence="1" type="ORF">MBJ925_LOCUS17534</name>
</gene>
<evidence type="ECO:0000313" key="2">
    <source>
        <dbReference type="Proteomes" id="UP000663824"/>
    </source>
</evidence>
<protein>
    <submittedName>
        <fullName evidence="1">Uncharacterized protein</fullName>
    </submittedName>
</protein>
<dbReference type="Proteomes" id="UP000663824">
    <property type="component" value="Unassembled WGS sequence"/>
</dbReference>
<sequence length="182" mass="18751">MTSCMAWDIENEAGGDEDFPQLLTRAIITGCVNTTIYPSSCGSSCNVTFYRAGNTYGITLASGRVYGVYGLTNLPTSIYFISTNLAPNGTVVVGGFPVATPRLFITGVSGAQFFSTTERMTTNTPIGITGAVTASSAIMFGVSNVGGISTVTIARIINNAGIPVTMSHPGSGAITVNLCAPK</sequence>
<proteinExistence type="predicted"/>
<dbReference type="AlphaFoldDB" id="A0A816RU16"/>